<accession>A0ABR3LUF4</accession>
<name>A0ABR3LUF4_9TELE</name>
<reference evidence="2 3" key="1">
    <citation type="submission" date="2023-09" db="EMBL/GenBank/DDBJ databases">
        <authorList>
            <person name="Wang M."/>
        </authorList>
    </citation>
    <scope>NUCLEOTIDE SEQUENCE [LARGE SCALE GENOMIC DNA]</scope>
    <source>
        <strain evidence="2">GT-2023</strain>
        <tissue evidence="2">Liver</tissue>
    </source>
</reference>
<feature type="non-terminal residue" evidence="2">
    <location>
        <position position="79"/>
    </location>
</feature>
<sequence>MRQNLQIITDGVETEPLEVPPTRSLMQPETSRRVPLLSDSIAQRLPDLDKSGRRDLGPEKGIHELIFWTHSPVDCDHSV</sequence>
<comment type="caution">
    <text evidence="2">The sequence shown here is derived from an EMBL/GenBank/DDBJ whole genome shotgun (WGS) entry which is preliminary data.</text>
</comment>
<gene>
    <name evidence="2" type="ORF">QQF64_013139</name>
</gene>
<evidence type="ECO:0000313" key="2">
    <source>
        <dbReference type="EMBL" id="KAL1255078.1"/>
    </source>
</evidence>
<organism evidence="2 3">
    <name type="scientific">Cirrhinus molitorella</name>
    <name type="common">mud carp</name>
    <dbReference type="NCBI Taxonomy" id="172907"/>
    <lineage>
        <taxon>Eukaryota</taxon>
        <taxon>Metazoa</taxon>
        <taxon>Chordata</taxon>
        <taxon>Craniata</taxon>
        <taxon>Vertebrata</taxon>
        <taxon>Euteleostomi</taxon>
        <taxon>Actinopterygii</taxon>
        <taxon>Neopterygii</taxon>
        <taxon>Teleostei</taxon>
        <taxon>Ostariophysi</taxon>
        <taxon>Cypriniformes</taxon>
        <taxon>Cyprinidae</taxon>
        <taxon>Labeoninae</taxon>
        <taxon>Labeonini</taxon>
        <taxon>Cirrhinus</taxon>
    </lineage>
</organism>
<dbReference type="EMBL" id="JAYMGO010000019">
    <property type="protein sequence ID" value="KAL1255078.1"/>
    <property type="molecule type" value="Genomic_DNA"/>
</dbReference>
<keyword evidence="3" id="KW-1185">Reference proteome</keyword>
<evidence type="ECO:0000256" key="1">
    <source>
        <dbReference type="SAM" id="MobiDB-lite"/>
    </source>
</evidence>
<feature type="region of interest" description="Disordered" evidence="1">
    <location>
        <begin position="1"/>
        <end position="33"/>
    </location>
</feature>
<dbReference type="Proteomes" id="UP001558613">
    <property type="component" value="Unassembled WGS sequence"/>
</dbReference>
<protein>
    <submittedName>
        <fullName evidence="2">Uncharacterized protein</fullName>
    </submittedName>
</protein>
<proteinExistence type="predicted"/>
<evidence type="ECO:0000313" key="3">
    <source>
        <dbReference type="Proteomes" id="UP001558613"/>
    </source>
</evidence>